<proteinExistence type="predicted"/>
<dbReference type="SUPFAM" id="SSF54427">
    <property type="entry name" value="NTF2-like"/>
    <property type="match status" value="1"/>
</dbReference>
<sequence>MESDAAIVMRLEQELLKPATRADVARVSELLADEFREVGVSGLAFGKTEVLGWLPSEAGKSFSVSSMQAVALAEGAILVTYQAEKVHGGQATRSLRSSVWLKSQSGWQMRYHQGTAAA</sequence>
<protein>
    <submittedName>
        <fullName evidence="2">DUF4440 domain-containing protein</fullName>
    </submittedName>
</protein>
<name>A0ABV6S151_9GAMM</name>
<evidence type="ECO:0000313" key="2">
    <source>
        <dbReference type="EMBL" id="MFC0682956.1"/>
    </source>
</evidence>
<dbReference type="EMBL" id="JBHLTG010000058">
    <property type="protein sequence ID" value="MFC0682956.1"/>
    <property type="molecule type" value="Genomic_DNA"/>
</dbReference>
<dbReference type="InterPro" id="IPR027843">
    <property type="entry name" value="DUF4440"/>
</dbReference>
<reference evidence="2 3" key="1">
    <citation type="submission" date="2024-09" db="EMBL/GenBank/DDBJ databases">
        <authorList>
            <person name="Sun Q."/>
            <person name="Mori K."/>
        </authorList>
    </citation>
    <scope>NUCLEOTIDE SEQUENCE [LARGE SCALE GENOMIC DNA]</scope>
    <source>
        <strain evidence="2 3">KCTC 23076</strain>
    </source>
</reference>
<dbReference type="Pfam" id="PF14534">
    <property type="entry name" value="DUF4440"/>
    <property type="match status" value="1"/>
</dbReference>
<evidence type="ECO:0000259" key="1">
    <source>
        <dbReference type="Pfam" id="PF14534"/>
    </source>
</evidence>
<feature type="domain" description="DUF4440" evidence="1">
    <location>
        <begin position="8"/>
        <end position="109"/>
    </location>
</feature>
<organism evidence="2 3">
    <name type="scientific">Lysobacter korlensis</name>
    <dbReference type="NCBI Taxonomy" id="553636"/>
    <lineage>
        <taxon>Bacteria</taxon>
        <taxon>Pseudomonadati</taxon>
        <taxon>Pseudomonadota</taxon>
        <taxon>Gammaproteobacteria</taxon>
        <taxon>Lysobacterales</taxon>
        <taxon>Lysobacteraceae</taxon>
        <taxon>Lysobacter</taxon>
    </lineage>
</organism>
<dbReference type="InterPro" id="IPR032710">
    <property type="entry name" value="NTF2-like_dom_sf"/>
</dbReference>
<dbReference type="Gene3D" id="3.10.450.50">
    <property type="match status" value="1"/>
</dbReference>
<accession>A0ABV6S151</accession>
<keyword evidence="3" id="KW-1185">Reference proteome</keyword>
<gene>
    <name evidence="2" type="ORF">ACFFGH_34440</name>
</gene>
<dbReference type="RefSeq" id="WP_386677483.1">
    <property type="nucleotide sequence ID" value="NZ_JBHLTG010000058.1"/>
</dbReference>
<evidence type="ECO:0000313" key="3">
    <source>
        <dbReference type="Proteomes" id="UP001589896"/>
    </source>
</evidence>
<dbReference type="Proteomes" id="UP001589896">
    <property type="component" value="Unassembled WGS sequence"/>
</dbReference>
<comment type="caution">
    <text evidence="2">The sequence shown here is derived from an EMBL/GenBank/DDBJ whole genome shotgun (WGS) entry which is preliminary data.</text>
</comment>